<gene>
    <name evidence="2" type="ORF">CSSPTR1EN2_LOCUS2716</name>
</gene>
<accession>A0ABP0TEV6</accession>
<dbReference type="EMBL" id="OZ019902">
    <property type="protein sequence ID" value="CAK9194819.1"/>
    <property type="molecule type" value="Genomic_DNA"/>
</dbReference>
<feature type="compositionally biased region" description="Basic residues" evidence="1">
    <location>
        <begin position="320"/>
        <end position="331"/>
    </location>
</feature>
<evidence type="ECO:0000313" key="2">
    <source>
        <dbReference type="EMBL" id="CAK9194819.1"/>
    </source>
</evidence>
<sequence length="360" mass="40447">MGNSSSDHAQKSCQPLDTLTDDALVTLKDRPGSTQAEIFKFLEAKYMTKIPMNRKKSVGLRLKAVMQRPTRGRYQLRSATNKSSAGGNSSRRSNGCFPPVVRGGGRKSKRRIHKTRHPTSLRDKRLGKKIDGRCKIKRKKRQILQPFLKDAVPGKGPTIRDSSKFKGGLKPMSNHHGIPPSRSKTNQSSGKKTSRNSKLAPYYQSSSNTLTTASGSSYGKAALHHHHPNAKTSRSYLCNNTSGKTIQQTTKSGSRLGMMSRASAHEPQRPHCKRDRKISEQEESDTENDSSSDNHDDYASADRRTRRRSNNYSHLYSTPQRHRQKYSKLRRRSVEQQLKRQHAVASDSEDDLSSDDDSEC</sequence>
<protein>
    <recommendedName>
        <fullName evidence="4">H15 domain-containing protein</fullName>
    </recommendedName>
</protein>
<feature type="compositionally biased region" description="Basic and acidic residues" evidence="1">
    <location>
        <begin position="292"/>
        <end position="303"/>
    </location>
</feature>
<dbReference type="InterPro" id="IPR036390">
    <property type="entry name" value="WH_DNA-bd_sf"/>
</dbReference>
<reference evidence="2" key="1">
    <citation type="submission" date="2024-02" db="EMBL/GenBank/DDBJ databases">
        <authorList>
            <consortium name="ELIXIR-Norway"/>
            <consortium name="Elixir Norway"/>
        </authorList>
    </citation>
    <scope>NUCLEOTIDE SEQUENCE</scope>
</reference>
<feature type="region of interest" description="Disordered" evidence="1">
    <location>
        <begin position="69"/>
        <end position="360"/>
    </location>
</feature>
<organism evidence="2 3">
    <name type="scientific">Sphagnum troendelagicum</name>
    <dbReference type="NCBI Taxonomy" id="128251"/>
    <lineage>
        <taxon>Eukaryota</taxon>
        <taxon>Viridiplantae</taxon>
        <taxon>Streptophyta</taxon>
        <taxon>Embryophyta</taxon>
        <taxon>Bryophyta</taxon>
        <taxon>Sphagnophytina</taxon>
        <taxon>Sphagnopsida</taxon>
        <taxon>Sphagnales</taxon>
        <taxon>Sphagnaceae</taxon>
        <taxon>Sphagnum</taxon>
    </lineage>
</organism>
<feature type="compositionally biased region" description="Low complexity" evidence="1">
    <location>
        <begin position="83"/>
        <end position="95"/>
    </location>
</feature>
<name>A0ABP0TEV6_9BRYO</name>
<evidence type="ECO:0000313" key="3">
    <source>
        <dbReference type="Proteomes" id="UP001497512"/>
    </source>
</evidence>
<feature type="compositionally biased region" description="Polar residues" evidence="1">
    <location>
        <begin position="203"/>
        <end position="217"/>
    </location>
</feature>
<feature type="compositionally biased region" description="Polar residues" evidence="1">
    <location>
        <begin position="182"/>
        <end position="191"/>
    </location>
</feature>
<feature type="compositionally biased region" description="Basic and acidic residues" evidence="1">
    <location>
        <begin position="120"/>
        <end position="134"/>
    </location>
</feature>
<evidence type="ECO:0000256" key="1">
    <source>
        <dbReference type="SAM" id="MobiDB-lite"/>
    </source>
</evidence>
<feature type="compositionally biased region" description="Basic residues" evidence="1">
    <location>
        <begin position="104"/>
        <end position="119"/>
    </location>
</feature>
<proteinExistence type="predicted"/>
<feature type="compositionally biased region" description="Acidic residues" evidence="1">
    <location>
        <begin position="347"/>
        <end position="360"/>
    </location>
</feature>
<feature type="compositionally biased region" description="Acidic residues" evidence="1">
    <location>
        <begin position="281"/>
        <end position="290"/>
    </location>
</feature>
<feature type="compositionally biased region" description="Polar residues" evidence="1">
    <location>
        <begin position="230"/>
        <end position="253"/>
    </location>
</feature>
<keyword evidence="3" id="KW-1185">Reference proteome</keyword>
<evidence type="ECO:0008006" key="4">
    <source>
        <dbReference type="Google" id="ProtNLM"/>
    </source>
</evidence>
<feature type="compositionally biased region" description="Polar residues" evidence="1">
    <location>
        <begin position="310"/>
        <end position="319"/>
    </location>
</feature>
<dbReference type="Proteomes" id="UP001497512">
    <property type="component" value="Chromosome 10"/>
</dbReference>
<dbReference type="SUPFAM" id="SSF46785">
    <property type="entry name" value="Winged helix' DNA-binding domain"/>
    <property type="match status" value="1"/>
</dbReference>